<evidence type="ECO:0000256" key="5">
    <source>
        <dbReference type="ARBA" id="ARBA00023284"/>
    </source>
</evidence>
<reference evidence="11 12" key="1">
    <citation type="journal article" date="2015" name="Nature">
        <title>rRNA introns, odd ribosomes, and small enigmatic genomes across a large radiation of phyla.</title>
        <authorList>
            <person name="Brown C.T."/>
            <person name="Hug L.A."/>
            <person name="Thomas B.C."/>
            <person name="Sharon I."/>
            <person name="Castelle C.J."/>
            <person name="Singh A."/>
            <person name="Wilkins M.J."/>
            <person name="Williams K.H."/>
            <person name="Banfield J.F."/>
        </authorList>
    </citation>
    <scope>NUCLEOTIDE SEQUENCE [LARGE SCALE GENOMIC DNA]</scope>
</reference>
<evidence type="ECO:0000256" key="2">
    <source>
        <dbReference type="ARBA" id="ARBA00022448"/>
    </source>
</evidence>
<evidence type="ECO:0000256" key="7">
    <source>
        <dbReference type="PIRNR" id="PIRNR000077"/>
    </source>
</evidence>
<gene>
    <name evidence="11" type="ORF">US62_C0018G0013</name>
</gene>
<keyword evidence="3" id="KW-0249">Electron transport</keyword>
<dbReference type="PATRIC" id="fig|1618546.3.peg.528"/>
<name>A0A0G0HPV1_9BACT</name>
<accession>A0A0G0HPV1</accession>
<dbReference type="PANTHER" id="PTHR45663">
    <property type="entry name" value="GEO12009P1"/>
    <property type="match status" value="1"/>
</dbReference>
<feature type="active site" description="Nucleophile" evidence="8">
    <location>
        <position position="34"/>
    </location>
</feature>
<evidence type="ECO:0000256" key="1">
    <source>
        <dbReference type="ARBA" id="ARBA00008987"/>
    </source>
</evidence>
<dbReference type="PRINTS" id="PR00421">
    <property type="entry name" value="THIOREDOXIN"/>
</dbReference>
<evidence type="ECO:0000256" key="8">
    <source>
        <dbReference type="PIRSR" id="PIRSR000077-1"/>
    </source>
</evidence>
<feature type="site" description="Contributes to redox potential value" evidence="8">
    <location>
        <position position="33"/>
    </location>
</feature>
<keyword evidence="2" id="KW-0813">Transport</keyword>
<dbReference type="Pfam" id="PF00085">
    <property type="entry name" value="Thioredoxin"/>
    <property type="match status" value="1"/>
</dbReference>
<evidence type="ECO:0000313" key="12">
    <source>
        <dbReference type="Proteomes" id="UP000034603"/>
    </source>
</evidence>
<dbReference type="GO" id="GO:0045454">
    <property type="term" value="P:cell redox homeostasis"/>
    <property type="evidence" value="ECO:0007669"/>
    <property type="project" value="TreeGrafter"/>
</dbReference>
<feature type="site" description="Deprotonates C-terminal active site Cys" evidence="8">
    <location>
        <position position="25"/>
    </location>
</feature>
<dbReference type="SUPFAM" id="SSF52833">
    <property type="entry name" value="Thioredoxin-like"/>
    <property type="match status" value="1"/>
</dbReference>
<dbReference type="PROSITE" id="PS51352">
    <property type="entry name" value="THIOREDOXIN_2"/>
    <property type="match status" value="1"/>
</dbReference>
<dbReference type="EMBL" id="LBTR01000018">
    <property type="protein sequence ID" value="KKQ45163.1"/>
    <property type="molecule type" value="Genomic_DNA"/>
</dbReference>
<feature type="disulfide bond" description="Redox-active" evidence="9">
    <location>
        <begin position="31"/>
        <end position="34"/>
    </location>
</feature>
<keyword evidence="4 9" id="KW-1015">Disulfide bond</keyword>
<protein>
    <recommendedName>
        <fullName evidence="6 7">Thioredoxin</fullName>
    </recommendedName>
</protein>
<dbReference type="Gene3D" id="3.40.30.10">
    <property type="entry name" value="Glutaredoxin"/>
    <property type="match status" value="1"/>
</dbReference>
<evidence type="ECO:0000256" key="4">
    <source>
        <dbReference type="ARBA" id="ARBA00023157"/>
    </source>
</evidence>
<proteinExistence type="inferred from homology"/>
<evidence type="ECO:0000256" key="9">
    <source>
        <dbReference type="PIRSR" id="PIRSR000077-4"/>
    </source>
</evidence>
<evidence type="ECO:0000256" key="6">
    <source>
        <dbReference type="NCBIfam" id="TIGR01068"/>
    </source>
</evidence>
<dbReference type="CDD" id="cd02947">
    <property type="entry name" value="TRX_family"/>
    <property type="match status" value="1"/>
</dbReference>
<evidence type="ECO:0000259" key="10">
    <source>
        <dbReference type="PROSITE" id="PS51352"/>
    </source>
</evidence>
<dbReference type="Proteomes" id="UP000034603">
    <property type="component" value="Unassembled WGS sequence"/>
</dbReference>
<feature type="domain" description="Thioredoxin" evidence="10">
    <location>
        <begin position="1"/>
        <end position="106"/>
    </location>
</feature>
<sequence>MATFNITDSEFDQKVFKSDKPVLVDFWAPWCGPCRTAEPVLEELSESYEGKVLISKINVDENQQFSQQFGVMSIPTTILFKEGKEVGRQIGFAGKQAFEDLMKKAI</sequence>
<dbReference type="InterPro" id="IPR005746">
    <property type="entry name" value="Thioredoxin"/>
</dbReference>
<dbReference type="AlphaFoldDB" id="A0A0G0HPV1"/>
<evidence type="ECO:0000256" key="3">
    <source>
        <dbReference type="ARBA" id="ARBA00022982"/>
    </source>
</evidence>
<dbReference type="GO" id="GO:0015035">
    <property type="term" value="F:protein-disulfide reductase activity"/>
    <property type="evidence" value="ECO:0007669"/>
    <property type="project" value="UniProtKB-UniRule"/>
</dbReference>
<dbReference type="PIRSF" id="PIRSF000077">
    <property type="entry name" value="Thioredoxin"/>
    <property type="match status" value="1"/>
</dbReference>
<keyword evidence="5 9" id="KW-0676">Redox-active center</keyword>
<organism evidence="11 12">
    <name type="scientific">Candidatus Woesebacteria bacterium GW2011_GWA1_37_8</name>
    <dbReference type="NCBI Taxonomy" id="1618546"/>
    <lineage>
        <taxon>Bacteria</taxon>
        <taxon>Candidatus Woeseibacteriota</taxon>
    </lineage>
</organism>
<comment type="caution">
    <text evidence="11">The sequence shown here is derived from an EMBL/GenBank/DDBJ whole genome shotgun (WGS) entry which is preliminary data.</text>
</comment>
<comment type="similarity">
    <text evidence="1 7">Belongs to the thioredoxin family.</text>
</comment>
<feature type="site" description="Contributes to redox potential value" evidence="8">
    <location>
        <position position="32"/>
    </location>
</feature>
<dbReference type="InterPro" id="IPR013766">
    <property type="entry name" value="Thioredoxin_domain"/>
</dbReference>
<dbReference type="InterPro" id="IPR036249">
    <property type="entry name" value="Thioredoxin-like_sf"/>
</dbReference>
<dbReference type="GO" id="GO:0005829">
    <property type="term" value="C:cytosol"/>
    <property type="evidence" value="ECO:0007669"/>
    <property type="project" value="TreeGrafter"/>
</dbReference>
<dbReference type="PANTHER" id="PTHR45663:SF11">
    <property type="entry name" value="GEO12009P1"/>
    <property type="match status" value="1"/>
</dbReference>
<evidence type="ECO:0000313" key="11">
    <source>
        <dbReference type="EMBL" id="KKQ45163.1"/>
    </source>
</evidence>
<dbReference type="FunFam" id="3.40.30.10:FF:000001">
    <property type="entry name" value="Thioredoxin"/>
    <property type="match status" value="1"/>
</dbReference>
<feature type="active site" description="Nucleophile" evidence="8">
    <location>
        <position position="31"/>
    </location>
</feature>
<dbReference type="NCBIfam" id="TIGR01068">
    <property type="entry name" value="thioredoxin"/>
    <property type="match status" value="1"/>
</dbReference>